<name>A0ABY9WTK7_9BACT</name>
<evidence type="ECO:0000313" key="1">
    <source>
        <dbReference type="EMBL" id="WNG47125.1"/>
    </source>
</evidence>
<organism evidence="1 2">
    <name type="scientific">Archangium minus</name>
    <dbReference type="NCBI Taxonomy" id="83450"/>
    <lineage>
        <taxon>Bacteria</taxon>
        <taxon>Pseudomonadati</taxon>
        <taxon>Myxococcota</taxon>
        <taxon>Myxococcia</taxon>
        <taxon>Myxococcales</taxon>
        <taxon>Cystobacterineae</taxon>
        <taxon>Archangiaceae</taxon>
        <taxon>Archangium</taxon>
    </lineage>
</organism>
<keyword evidence="2" id="KW-1185">Reference proteome</keyword>
<proteinExistence type="predicted"/>
<dbReference type="RefSeq" id="WP_395824396.1">
    <property type="nucleotide sequence ID" value="NZ_CP043494.1"/>
</dbReference>
<dbReference type="EMBL" id="CP043494">
    <property type="protein sequence ID" value="WNG47125.1"/>
    <property type="molecule type" value="Genomic_DNA"/>
</dbReference>
<gene>
    <name evidence="1" type="ORF">F0U60_25615</name>
</gene>
<dbReference type="Proteomes" id="UP001611383">
    <property type="component" value="Chromosome"/>
</dbReference>
<evidence type="ECO:0000313" key="2">
    <source>
        <dbReference type="Proteomes" id="UP001611383"/>
    </source>
</evidence>
<sequence>MAPGELPRFEATSAAYFEDPDKVLRKASPQDEILDFGVGETLIQMTPAILAVVTQVVTFLAGEVKKQLKTESAGFVGEFVKGMFKKFKERMDKPKPKGPPLTPELLTRVRETTLQNASKLQLPQEQATMLADAVVGSLALTPAG</sequence>
<reference evidence="1 2" key="1">
    <citation type="submission" date="2019-08" db="EMBL/GenBank/DDBJ databases">
        <title>Archangium and Cystobacter genomes.</title>
        <authorList>
            <person name="Chen I.-C.K."/>
            <person name="Wielgoss S."/>
        </authorList>
    </citation>
    <scope>NUCLEOTIDE SEQUENCE [LARGE SCALE GENOMIC DNA]</scope>
    <source>
        <strain evidence="1 2">Cbm 6</strain>
    </source>
</reference>
<accession>A0ABY9WTK7</accession>
<protein>
    <submittedName>
        <fullName evidence="1">Uncharacterized protein</fullName>
    </submittedName>
</protein>